<gene>
    <name evidence="2" type="ORF">M404DRAFT_27844</name>
</gene>
<accession>A0A0C3P5Q1</accession>
<dbReference type="AlphaFoldDB" id="A0A0C3P5Q1"/>
<name>A0A0C3P5Q1_PISTI</name>
<feature type="region of interest" description="Disordered" evidence="1">
    <location>
        <begin position="85"/>
        <end position="110"/>
    </location>
</feature>
<protein>
    <submittedName>
        <fullName evidence="2">Uncharacterized protein</fullName>
    </submittedName>
</protein>
<feature type="region of interest" description="Disordered" evidence="1">
    <location>
        <begin position="1"/>
        <end position="53"/>
    </location>
</feature>
<reference evidence="3" key="2">
    <citation type="submission" date="2015-01" db="EMBL/GenBank/DDBJ databases">
        <title>Evolutionary Origins and Diversification of the Mycorrhizal Mutualists.</title>
        <authorList>
            <consortium name="DOE Joint Genome Institute"/>
            <consortium name="Mycorrhizal Genomics Consortium"/>
            <person name="Kohler A."/>
            <person name="Kuo A."/>
            <person name="Nagy L.G."/>
            <person name="Floudas D."/>
            <person name="Copeland A."/>
            <person name="Barry K.W."/>
            <person name="Cichocki N."/>
            <person name="Veneault-Fourrey C."/>
            <person name="LaButti K."/>
            <person name="Lindquist E.A."/>
            <person name="Lipzen A."/>
            <person name="Lundell T."/>
            <person name="Morin E."/>
            <person name="Murat C."/>
            <person name="Riley R."/>
            <person name="Ohm R."/>
            <person name="Sun H."/>
            <person name="Tunlid A."/>
            <person name="Henrissat B."/>
            <person name="Grigoriev I.V."/>
            <person name="Hibbett D.S."/>
            <person name="Martin F."/>
        </authorList>
    </citation>
    <scope>NUCLEOTIDE SEQUENCE [LARGE SCALE GENOMIC DNA]</scope>
    <source>
        <strain evidence="3">Marx 270</strain>
    </source>
</reference>
<evidence type="ECO:0000313" key="2">
    <source>
        <dbReference type="EMBL" id="KIO02634.1"/>
    </source>
</evidence>
<evidence type="ECO:0000256" key="1">
    <source>
        <dbReference type="SAM" id="MobiDB-lite"/>
    </source>
</evidence>
<feature type="compositionally biased region" description="Polar residues" evidence="1">
    <location>
        <begin position="12"/>
        <end position="42"/>
    </location>
</feature>
<sequence length="140" mass="14113">MSSLPTGVPFTPNVSANTSAQPSVPATTNNPGALPTASQTGPMQPPPLMPIGQSVATPIVQAPSVIQPSAPTIPQHTATPHIVTPAAQSSSISIVPPPVPPKTPVPPTGNSGSLAQQLLAAYILMSPSLKTTVNNFMDAE</sequence>
<evidence type="ECO:0000313" key="3">
    <source>
        <dbReference type="Proteomes" id="UP000054217"/>
    </source>
</evidence>
<dbReference type="InParanoid" id="A0A0C3P5Q1"/>
<organism evidence="2 3">
    <name type="scientific">Pisolithus tinctorius Marx 270</name>
    <dbReference type="NCBI Taxonomy" id="870435"/>
    <lineage>
        <taxon>Eukaryota</taxon>
        <taxon>Fungi</taxon>
        <taxon>Dikarya</taxon>
        <taxon>Basidiomycota</taxon>
        <taxon>Agaricomycotina</taxon>
        <taxon>Agaricomycetes</taxon>
        <taxon>Agaricomycetidae</taxon>
        <taxon>Boletales</taxon>
        <taxon>Sclerodermatineae</taxon>
        <taxon>Pisolithaceae</taxon>
        <taxon>Pisolithus</taxon>
    </lineage>
</organism>
<dbReference type="EMBL" id="KN831981">
    <property type="protein sequence ID" value="KIO02634.1"/>
    <property type="molecule type" value="Genomic_DNA"/>
</dbReference>
<feature type="compositionally biased region" description="Pro residues" evidence="1">
    <location>
        <begin position="95"/>
        <end position="107"/>
    </location>
</feature>
<proteinExistence type="predicted"/>
<keyword evidence="3" id="KW-1185">Reference proteome</keyword>
<dbReference type="HOGENOM" id="CLU_124563_0_0_1"/>
<reference evidence="2 3" key="1">
    <citation type="submission" date="2014-04" db="EMBL/GenBank/DDBJ databases">
        <authorList>
            <consortium name="DOE Joint Genome Institute"/>
            <person name="Kuo A."/>
            <person name="Kohler A."/>
            <person name="Costa M.D."/>
            <person name="Nagy L.G."/>
            <person name="Floudas D."/>
            <person name="Copeland A."/>
            <person name="Barry K.W."/>
            <person name="Cichocki N."/>
            <person name="Veneault-Fourrey C."/>
            <person name="LaButti K."/>
            <person name="Lindquist E.A."/>
            <person name="Lipzen A."/>
            <person name="Lundell T."/>
            <person name="Morin E."/>
            <person name="Murat C."/>
            <person name="Sun H."/>
            <person name="Tunlid A."/>
            <person name="Henrissat B."/>
            <person name="Grigoriev I.V."/>
            <person name="Hibbett D.S."/>
            <person name="Martin F."/>
            <person name="Nordberg H.P."/>
            <person name="Cantor M.N."/>
            <person name="Hua S.X."/>
        </authorList>
    </citation>
    <scope>NUCLEOTIDE SEQUENCE [LARGE SCALE GENOMIC DNA]</scope>
    <source>
        <strain evidence="2 3">Marx 270</strain>
    </source>
</reference>
<dbReference type="Proteomes" id="UP000054217">
    <property type="component" value="Unassembled WGS sequence"/>
</dbReference>